<dbReference type="InterPro" id="IPR003617">
    <property type="entry name" value="TFIIS/CRSP70_N_sub"/>
</dbReference>
<dbReference type="Pfam" id="PF07500">
    <property type="entry name" value="TFIIS_M"/>
    <property type="match status" value="1"/>
</dbReference>
<dbReference type="SUPFAM" id="SSF57783">
    <property type="entry name" value="Zinc beta-ribbon"/>
    <property type="match status" value="1"/>
</dbReference>
<reference evidence="15" key="1">
    <citation type="submission" date="2022-11" db="UniProtKB">
        <authorList>
            <consortium name="EnsemblMetazoa"/>
        </authorList>
    </citation>
    <scope>IDENTIFICATION</scope>
</reference>
<name>A0A914A282_PATMI</name>
<dbReference type="PANTHER" id="PTHR11477">
    <property type="entry name" value="TRANSCRIPTION FACTOR S-II ZINC FINGER DOMAIN-CONTAINING PROTEIN"/>
    <property type="match status" value="1"/>
</dbReference>
<evidence type="ECO:0000256" key="1">
    <source>
        <dbReference type="ARBA" id="ARBA00004123"/>
    </source>
</evidence>
<comment type="function">
    <text evidence="7">Necessary for efficient RNA polymerase II transcription elongation past template-encoded arresting sites. The arresting sites in DNA have the property of trapping a certain fraction of elongating RNA polymerases that pass through, resulting in locked ternary complexes. Cleavage of the nascent transcript by S-II allows the resumption of elongation from the new 3'-terminus.</text>
</comment>
<evidence type="ECO:0000259" key="13">
    <source>
        <dbReference type="PROSITE" id="PS51319"/>
    </source>
</evidence>
<evidence type="ECO:0000256" key="5">
    <source>
        <dbReference type="ARBA" id="ARBA00022833"/>
    </source>
</evidence>
<dbReference type="InterPro" id="IPR001222">
    <property type="entry name" value="Znf_TFIIS"/>
</dbReference>
<evidence type="ECO:0000313" key="16">
    <source>
        <dbReference type="Proteomes" id="UP000887568"/>
    </source>
</evidence>
<dbReference type="Gene3D" id="1.20.930.10">
    <property type="entry name" value="Conserved domain common to transcription factors TFIIS, elongin A, CRSP70"/>
    <property type="match status" value="1"/>
</dbReference>
<evidence type="ECO:0000256" key="7">
    <source>
        <dbReference type="ARBA" id="ARBA00025408"/>
    </source>
</evidence>
<dbReference type="InterPro" id="IPR003618">
    <property type="entry name" value="TFIIS_cen_dom"/>
</dbReference>
<dbReference type="GO" id="GO:0003677">
    <property type="term" value="F:DNA binding"/>
    <property type="evidence" value="ECO:0007669"/>
    <property type="project" value="UniProtKB-KW"/>
</dbReference>
<protein>
    <recommendedName>
        <fullName evidence="10">Transcription elongation factor</fullName>
    </recommendedName>
</protein>
<keyword evidence="6 9" id="KW-0539">Nucleus</keyword>
<feature type="domain" description="TFIIS N-terminal" evidence="13">
    <location>
        <begin position="6"/>
        <end position="84"/>
    </location>
</feature>
<evidence type="ECO:0000256" key="11">
    <source>
        <dbReference type="SAM" id="MobiDB-lite"/>
    </source>
</evidence>
<dbReference type="OrthoDB" id="44867at2759"/>
<dbReference type="EnsemblMetazoa" id="XM_038201827.1">
    <property type="protein sequence ID" value="XP_038057755.1"/>
    <property type="gene ID" value="LOC119729240"/>
</dbReference>
<accession>A0A914A282</accession>
<dbReference type="PROSITE" id="PS51319">
    <property type="entry name" value="TFIIS_N"/>
    <property type="match status" value="1"/>
</dbReference>
<dbReference type="Pfam" id="PF01096">
    <property type="entry name" value="Zn_ribbon_TFIIS"/>
    <property type="match status" value="1"/>
</dbReference>
<dbReference type="PROSITE" id="PS51321">
    <property type="entry name" value="TFIIS_CENTRAL"/>
    <property type="match status" value="1"/>
</dbReference>
<feature type="domain" description="TFIIS central" evidence="14">
    <location>
        <begin position="138"/>
        <end position="256"/>
    </location>
</feature>
<dbReference type="Gene3D" id="1.10.472.30">
    <property type="entry name" value="Transcription elongation factor S-II, central domain"/>
    <property type="match status" value="1"/>
</dbReference>
<keyword evidence="10" id="KW-0238">DNA-binding</keyword>
<dbReference type="InterPro" id="IPR006289">
    <property type="entry name" value="TFSII"/>
</dbReference>
<dbReference type="PROSITE" id="PS00466">
    <property type="entry name" value="ZF_TFIIS_1"/>
    <property type="match status" value="1"/>
</dbReference>
<dbReference type="RefSeq" id="XP_038057755.1">
    <property type="nucleotide sequence ID" value="XM_038201827.1"/>
</dbReference>
<organism evidence="15 16">
    <name type="scientific">Patiria miniata</name>
    <name type="common">Bat star</name>
    <name type="synonym">Asterina miniata</name>
    <dbReference type="NCBI Taxonomy" id="46514"/>
    <lineage>
        <taxon>Eukaryota</taxon>
        <taxon>Metazoa</taxon>
        <taxon>Echinodermata</taxon>
        <taxon>Eleutherozoa</taxon>
        <taxon>Asterozoa</taxon>
        <taxon>Asteroidea</taxon>
        <taxon>Valvatacea</taxon>
        <taxon>Valvatida</taxon>
        <taxon>Asterinidae</taxon>
        <taxon>Patiria</taxon>
    </lineage>
</organism>
<dbReference type="PANTHER" id="PTHR11477:SF0">
    <property type="entry name" value="IP08861P-RELATED"/>
    <property type="match status" value="1"/>
</dbReference>
<dbReference type="AlphaFoldDB" id="A0A914A282"/>
<dbReference type="SMART" id="SM00440">
    <property type="entry name" value="ZnF_C2C2"/>
    <property type="match status" value="1"/>
</dbReference>
<comment type="similarity">
    <text evidence="2 10">Belongs to the TFS-II family.</text>
</comment>
<dbReference type="SMART" id="SM00510">
    <property type="entry name" value="TFS2M"/>
    <property type="match status" value="1"/>
</dbReference>
<dbReference type="NCBIfam" id="TIGR01385">
    <property type="entry name" value="TFSII"/>
    <property type="match status" value="1"/>
</dbReference>
<dbReference type="InterPro" id="IPR035100">
    <property type="entry name" value="TF_IIS-typ"/>
</dbReference>
<evidence type="ECO:0000256" key="8">
    <source>
        <dbReference type="PROSITE-ProRule" id="PRU00472"/>
    </source>
</evidence>
<dbReference type="SUPFAM" id="SSF46942">
    <property type="entry name" value="Elongation factor TFIIS domain 2"/>
    <property type="match status" value="1"/>
</dbReference>
<evidence type="ECO:0000256" key="2">
    <source>
        <dbReference type="ARBA" id="ARBA00009647"/>
    </source>
</evidence>
<dbReference type="GO" id="GO:0006368">
    <property type="term" value="P:transcription elongation by RNA polymerase II"/>
    <property type="evidence" value="ECO:0007669"/>
    <property type="project" value="InterPro"/>
</dbReference>
<keyword evidence="5 10" id="KW-0862">Zinc</keyword>
<evidence type="ECO:0000256" key="4">
    <source>
        <dbReference type="ARBA" id="ARBA00022771"/>
    </source>
</evidence>
<dbReference type="PROSITE" id="PS51133">
    <property type="entry name" value="ZF_TFIIS_2"/>
    <property type="match status" value="1"/>
</dbReference>
<dbReference type="GO" id="GO:0005634">
    <property type="term" value="C:nucleus"/>
    <property type="evidence" value="ECO:0007669"/>
    <property type="project" value="UniProtKB-SubCell"/>
</dbReference>
<keyword evidence="3 10" id="KW-0479">Metal-binding</keyword>
<feature type="region of interest" description="Disordered" evidence="11">
    <location>
        <begin position="81"/>
        <end position="133"/>
    </location>
</feature>
<dbReference type="FunFam" id="2.20.25.10:FF:000001">
    <property type="entry name" value="Probable Transcription elongation factor S-II"/>
    <property type="match status" value="1"/>
</dbReference>
<dbReference type="GeneID" id="119729240"/>
<feature type="domain" description="TFIIS-type" evidence="12">
    <location>
        <begin position="259"/>
        <end position="299"/>
    </location>
</feature>
<dbReference type="InterPro" id="IPR036575">
    <property type="entry name" value="TFIIS_cen_dom_sf"/>
</dbReference>
<evidence type="ECO:0000313" key="15">
    <source>
        <dbReference type="EnsemblMetazoa" id="XP_038057755.1"/>
    </source>
</evidence>
<evidence type="ECO:0000259" key="14">
    <source>
        <dbReference type="PROSITE" id="PS51321"/>
    </source>
</evidence>
<feature type="compositionally biased region" description="Basic and acidic residues" evidence="11">
    <location>
        <begin position="94"/>
        <end position="106"/>
    </location>
</feature>
<keyword evidence="4 8" id="KW-0863">Zinc-finger</keyword>
<evidence type="ECO:0000256" key="10">
    <source>
        <dbReference type="RuleBase" id="RU368078"/>
    </source>
</evidence>
<dbReference type="Proteomes" id="UP000887568">
    <property type="component" value="Unplaced"/>
</dbReference>
<comment type="subcellular location">
    <subcellularLocation>
        <location evidence="1 9 10">Nucleus</location>
    </subcellularLocation>
</comment>
<feature type="compositionally biased region" description="Polar residues" evidence="11">
    <location>
        <begin position="82"/>
        <end position="93"/>
    </location>
</feature>
<evidence type="ECO:0000259" key="12">
    <source>
        <dbReference type="PROSITE" id="PS51133"/>
    </source>
</evidence>
<dbReference type="CDD" id="cd00183">
    <property type="entry name" value="TFIIS_I"/>
    <property type="match status" value="1"/>
</dbReference>
<dbReference type="PIRSF" id="PIRSF006704">
    <property type="entry name" value="TF_IIS"/>
    <property type="match status" value="1"/>
</dbReference>
<dbReference type="Gene3D" id="2.20.25.10">
    <property type="match status" value="1"/>
</dbReference>
<dbReference type="InterPro" id="IPR017923">
    <property type="entry name" value="TFIIS_N"/>
</dbReference>
<proteinExistence type="inferred from homology"/>
<dbReference type="InterPro" id="IPR035441">
    <property type="entry name" value="TFIIS/LEDGF_dom_sf"/>
</dbReference>
<keyword evidence="10" id="KW-0805">Transcription regulation</keyword>
<dbReference type="SUPFAM" id="SSF47676">
    <property type="entry name" value="Conserved domain common to transcription factors TFIIS, elongin A, CRSP70"/>
    <property type="match status" value="1"/>
</dbReference>
<evidence type="ECO:0000256" key="9">
    <source>
        <dbReference type="PROSITE-ProRule" id="PRU00649"/>
    </source>
</evidence>
<keyword evidence="10" id="KW-0804">Transcription</keyword>
<keyword evidence="16" id="KW-1185">Reference proteome</keyword>
<dbReference type="GO" id="GO:0008270">
    <property type="term" value="F:zinc ion binding"/>
    <property type="evidence" value="ECO:0007669"/>
    <property type="project" value="UniProtKB-UniRule"/>
</dbReference>
<dbReference type="SMART" id="SM00509">
    <property type="entry name" value="TFS2N"/>
    <property type="match status" value="1"/>
</dbReference>
<dbReference type="Pfam" id="PF08711">
    <property type="entry name" value="Med26"/>
    <property type="match status" value="1"/>
</dbReference>
<sequence length="301" mass="33510">MSSCEREVVKIGKQLDKLLKSDTVSLDALDHLNKLKELPISLEILQKTRIGMSVNSLRKQSGSEDVNTLAKSLIKGWKKLLTAQQGPNKSNSSQEKKKDSGDDSREPSPPPPNGSGDGKSSGSEKGKSFPPAKTNDVVREKCVQMIVGSLKVPIEGCDTEVLGDVDEIAAEIEDCVYTEFVNTDMKYKNRIRSRVSNLKDTNNPELRRRVLTREITPEQIAKMTSDEMASKELKSIRDGITKEAIKEHQMAVTGGTKTDLLKCGKCLKRHCSYNQVQTRSADEPMTTFVYCHNCGNRWKFC</sequence>
<evidence type="ECO:0000256" key="3">
    <source>
        <dbReference type="ARBA" id="ARBA00022723"/>
    </source>
</evidence>
<dbReference type="CDD" id="cd13749">
    <property type="entry name" value="Zn-ribbon_TFIIS"/>
    <property type="match status" value="1"/>
</dbReference>
<evidence type="ECO:0000256" key="6">
    <source>
        <dbReference type="ARBA" id="ARBA00023242"/>
    </source>
</evidence>